<dbReference type="Proteomes" id="UP000499080">
    <property type="component" value="Unassembled WGS sequence"/>
</dbReference>
<keyword evidence="2" id="KW-0862">Zinc</keyword>
<keyword evidence="1 3" id="KW-0479">Metal-binding</keyword>
<sequence length="142" mass="16084">MACNYVDSNKCIPFGCGYCYSDDHVSGETTKLQCGHVFDNDCLEKWYGLKEKSCPQCYFGDVNFQCCLCNLPVIVSLDSKDRFERGCECKYHRTCLKKLLDAGITDCLGCKEPIENIDIMEMDKVEIQTTFVSQSATNHPCK</sequence>
<feature type="domain" description="RING-type" evidence="4">
    <location>
        <begin position="16"/>
        <end position="57"/>
    </location>
</feature>
<comment type="caution">
    <text evidence="5">The sequence shown here is derived from an EMBL/GenBank/DDBJ whole genome shotgun (WGS) entry which is preliminary data.</text>
</comment>
<dbReference type="InterPro" id="IPR001841">
    <property type="entry name" value="Znf_RING"/>
</dbReference>
<dbReference type="OrthoDB" id="6651957at2759"/>
<keyword evidence="1 3" id="KW-0863">Zinc-finger</keyword>
<gene>
    <name evidence="5" type="ORF">AVEN_243207_1</name>
</gene>
<evidence type="ECO:0000313" key="6">
    <source>
        <dbReference type="Proteomes" id="UP000499080"/>
    </source>
</evidence>
<organism evidence="5 6">
    <name type="scientific">Araneus ventricosus</name>
    <name type="common">Orbweaver spider</name>
    <name type="synonym">Epeira ventricosa</name>
    <dbReference type="NCBI Taxonomy" id="182803"/>
    <lineage>
        <taxon>Eukaryota</taxon>
        <taxon>Metazoa</taxon>
        <taxon>Ecdysozoa</taxon>
        <taxon>Arthropoda</taxon>
        <taxon>Chelicerata</taxon>
        <taxon>Arachnida</taxon>
        <taxon>Araneae</taxon>
        <taxon>Araneomorphae</taxon>
        <taxon>Entelegynae</taxon>
        <taxon>Araneoidea</taxon>
        <taxon>Araneidae</taxon>
        <taxon>Araneus</taxon>
    </lineage>
</organism>
<dbReference type="SMART" id="SM00184">
    <property type="entry name" value="RING"/>
    <property type="match status" value="2"/>
</dbReference>
<keyword evidence="6" id="KW-1185">Reference proteome</keyword>
<dbReference type="GO" id="GO:0008270">
    <property type="term" value="F:zinc ion binding"/>
    <property type="evidence" value="ECO:0007669"/>
    <property type="project" value="UniProtKB-KW"/>
</dbReference>
<proteinExistence type="predicted"/>
<dbReference type="AlphaFoldDB" id="A0A4Y2MZK0"/>
<evidence type="ECO:0000256" key="3">
    <source>
        <dbReference type="PROSITE-ProRule" id="PRU00175"/>
    </source>
</evidence>
<dbReference type="InterPro" id="IPR013083">
    <property type="entry name" value="Znf_RING/FYVE/PHD"/>
</dbReference>
<protein>
    <recommendedName>
        <fullName evidence="4">RING-type domain-containing protein</fullName>
    </recommendedName>
</protein>
<evidence type="ECO:0000313" key="5">
    <source>
        <dbReference type="EMBL" id="GBN31277.1"/>
    </source>
</evidence>
<dbReference type="Pfam" id="PF13639">
    <property type="entry name" value="zf-RING_2"/>
    <property type="match status" value="1"/>
</dbReference>
<dbReference type="SUPFAM" id="SSF57850">
    <property type="entry name" value="RING/U-box"/>
    <property type="match status" value="1"/>
</dbReference>
<evidence type="ECO:0000259" key="4">
    <source>
        <dbReference type="PROSITE" id="PS50089"/>
    </source>
</evidence>
<evidence type="ECO:0000256" key="2">
    <source>
        <dbReference type="ARBA" id="ARBA00022833"/>
    </source>
</evidence>
<accession>A0A4Y2MZK0</accession>
<evidence type="ECO:0000256" key="1">
    <source>
        <dbReference type="ARBA" id="ARBA00022771"/>
    </source>
</evidence>
<name>A0A4Y2MZK0_ARAVE</name>
<dbReference type="PROSITE" id="PS50089">
    <property type="entry name" value="ZF_RING_2"/>
    <property type="match status" value="1"/>
</dbReference>
<dbReference type="Gene3D" id="3.30.40.10">
    <property type="entry name" value="Zinc/RING finger domain, C3HC4 (zinc finger)"/>
    <property type="match status" value="1"/>
</dbReference>
<dbReference type="EMBL" id="BGPR01125092">
    <property type="protein sequence ID" value="GBN31277.1"/>
    <property type="molecule type" value="Genomic_DNA"/>
</dbReference>
<reference evidence="5 6" key="1">
    <citation type="journal article" date="2019" name="Sci. Rep.">
        <title>Orb-weaving spider Araneus ventricosus genome elucidates the spidroin gene catalogue.</title>
        <authorList>
            <person name="Kono N."/>
            <person name="Nakamura H."/>
            <person name="Ohtoshi R."/>
            <person name="Moran D.A.P."/>
            <person name="Shinohara A."/>
            <person name="Yoshida Y."/>
            <person name="Fujiwara M."/>
            <person name="Mori M."/>
            <person name="Tomita M."/>
            <person name="Arakawa K."/>
        </authorList>
    </citation>
    <scope>NUCLEOTIDE SEQUENCE [LARGE SCALE GENOMIC DNA]</scope>
</reference>